<keyword evidence="8" id="KW-1185">Reference proteome</keyword>
<feature type="transmembrane region" description="Helical" evidence="6">
    <location>
        <begin position="376"/>
        <end position="396"/>
    </location>
</feature>
<evidence type="ECO:0000313" key="7">
    <source>
        <dbReference type="EMBL" id="CBF86713.1"/>
    </source>
</evidence>
<dbReference type="OMA" id="TIMATAC"/>
<feature type="transmembrane region" description="Helical" evidence="6">
    <location>
        <begin position="153"/>
        <end position="173"/>
    </location>
</feature>
<reference evidence="8" key="2">
    <citation type="journal article" date="2009" name="Fungal Genet. Biol.">
        <title>The 2008 update of the Aspergillus nidulans genome annotation: a community effort.</title>
        <authorList>
            <person name="Wortman J.R."/>
            <person name="Gilsenan J.M."/>
            <person name="Joardar V."/>
            <person name="Deegan J."/>
            <person name="Clutterbuck J."/>
            <person name="Andersen M.R."/>
            <person name="Archer D."/>
            <person name="Bencina M."/>
            <person name="Braus G."/>
            <person name="Coutinho P."/>
            <person name="von Dohren H."/>
            <person name="Doonan J."/>
            <person name="Driessen A.J."/>
            <person name="Durek P."/>
            <person name="Espeso E."/>
            <person name="Fekete E."/>
            <person name="Flipphi M."/>
            <person name="Estrada C.G."/>
            <person name="Geysens S."/>
            <person name="Goldman G."/>
            <person name="de Groot P.W."/>
            <person name="Hansen K."/>
            <person name="Harris S.D."/>
            <person name="Heinekamp T."/>
            <person name="Helmstaedt K."/>
            <person name="Henrissat B."/>
            <person name="Hofmann G."/>
            <person name="Homan T."/>
            <person name="Horio T."/>
            <person name="Horiuchi H."/>
            <person name="James S."/>
            <person name="Jones M."/>
            <person name="Karaffa L."/>
            <person name="Karanyi Z."/>
            <person name="Kato M."/>
            <person name="Keller N."/>
            <person name="Kelly D.E."/>
            <person name="Kiel J.A."/>
            <person name="Kim J.M."/>
            <person name="van der Klei I.J."/>
            <person name="Klis F.M."/>
            <person name="Kovalchuk A."/>
            <person name="Krasevec N."/>
            <person name="Kubicek C.P."/>
            <person name="Liu B."/>
            <person name="Maccabe A."/>
            <person name="Meyer V."/>
            <person name="Mirabito P."/>
            <person name="Miskei M."/>
            <person name="Mos M."/>
            <person name="Mullins J."/>
            <person name="Nelson D.R."/>
            <person name="Nielsen J."/>
            <person name="Oakley B.R."/>
            <person name="Osmani S.A."/>
            <person name="Pakula T."/>
            <person name="Paszewski A."/>
            <person name="Paulsen I."/>
            <person name="Pilsyk S."/>
            <person name="Pocsi I."/>
            <person name="Punt P.J."/>
            <person name="Ram A.F."/>
            <person name="Ren Q."/>
            <person name="Robellet X."/>
            <person name="Robson G."/>
            <person name="Seiboth B."/>
            <person name="van Solingen P."/>
            <person name="Specht T."/>
            <person name="Sun J."/>
            <person name="Taheri-Talesh N."/>
            <person name="Takeshita N."/>
            <person name="Ussery D."/>
            <person name="vanKuyk P.A."/>
            <person name="Visser H."/>
            <person name="van de Vondervoort P.J."/>
            <person name="de Vries R.P."/>
            <person name="Walton J."/>
            <person name="Xiang X."/>
            <person name="Xiong Y."/>
            <person name="Zeng A.P."/>
            <person name="Brandt B.W."/>
            <person name="Cornell M.J."/>
            <person name="van den Hondel C.A."/>
            <person name="Visser J."/>
            <person name="Oliver S.G."/>
            <person name="Turner G."/>
        </authorList>
    </citation>
    <scope>GENOME REANNOTATION</scope>
    <source>
        <strain evidence="8">FGSC A4 / ATCC 38163 / CBS 112.46 / NRRL 194 / M139</strain>
    </source>
</reference>
<feature type="transmembrane region" description="Helical" evidence="6">
    <location>
        <begin position="432"/>
        <end position="458"/>
    </location>
</feature>
<feature type="transmembrane region" description="Helical" evidence="6">
    <location>
        <begin position="470"/>
        <end position="490"/>
    </location>
</feature>
<dbReference type="STRING" id="227321.Q5BAQ8"/>
<dbReference type="PANTHER" id="PTHR48020">
    <property type="entry name" value="PROTON MYO-INOSITOL COTRANSPORTER"/>
    <property type="match status" value="1"/>
</dbReference>
<dbReference type="Proteomes" id="UP000000560">
    <property type="component" value="Chromosome VII"/>
</dbReference>
<dbReference type="InterPro" id="IPR050814">
    <property type="entry name" value="Myo-inositol_Transporter"/>
</dbReference>
<dbReference type="GO" id="GO:0022857">
    <property type="term" value="F:transmembrane transporter activity"/>
    <property type="evidence" value="ECO:0000318"/>
    <property type="project" value="GO_Central"/>
</dbReference>
<dbReference type="SUPFAM" id="SSF103473">
    <property type="entry name" value="MFS general substrate transporter"/>
    <property type="match status" value="1"/>
</dbReference>
<dbReference type="KEGG" id="ani:ANIA_02372"/>
<dbReference type="InParanoid" id="Q5BAQ8"/>
<feature type="transmembrane region" description="Helical" evidence="6">
    <location>
        <begin position="206"/>
        <end position="227"/>
    </location>
</feature>
<feature type="transmembrane region" description="Helical" evidence="6">
    <location>
        <begin position="233"/>
        <end position="253"/>
    </location>
</feature>
<dbReference type="InterPro" id="IPR036259">
    <property type="entry name" value="MFS_trans_sf"/>
</dbReference>
<comment type="subcellular location">
    <subcellularLocation>
        <location evidence="1">Membrane</location>
    </subcellularLocation>
</comment>
<dbReference type="GeneID" id="2874730"/>
<organism evidence="7 8">
    <name type="scientific">Emericella nidulans (strain FGSC A4 / ATCC 38163 / CBS 112.46 / NRRL 194 / M139)</name>
    <name type="common">Aspergillus nidulans</name>
    <dbReference type="NCBI Taxonomy" id="227321"/>
    <lineage>
        <taxon>Eukaryota</taxon>
        <taxon>Fungi</taxon>
        <taxon>Dikarya</taxon>
        <taxon>Ascomycota</taxon>
        <taxon>Pezizomycotina</taxon>
        <taxon>Eurotiomycetes</taxon>
        <taxon>Eurotiomycetidae</taxon>
        <taxon>Eurotiales</taxon>
        <taxon>Aspergillaceae</taxon>
        <taxon>Aspergillus</taxon>
        <taxon>Aspergillus subgen. Nidulantes</taxon>
    </lineage>
</organism>
<evidence type="ECO:0000256" key="4">
    <source>
        <dbReference type="ARBA" id="ARBA00022989"/>
    </source>
</evidence>
<keyword evidence="2" id="KW-0813">Transport</keyword>
<sequence length="523" mass="58478">MKWKQRPDGTPQIGVIDDPFVGISLREIESDARRFHGEAPGLKSLLDVEVLIKGAKLAKDSNFRNDISISEVERRLLEEEEKSNWRGLREVIQQFGEGMRVTIMATACAAAALGWQQSAINTSTRTWPAQFGLAGDSWKVATINAIPSLSGSFMVILGIAVWPALFFTFLCAANTDDRPEQFGTKASVAPIFAAEAAMEMSRGRILMLWQMFDAFGIMLGFVVALIAPVSWEVQLGLALIPSLAQILVVLLCPESPRLLIRNKRYGEAYKSLRRLRRLELQAARDLYFIHFQLRQEVRLYDLEQEIGSSSFPYQDYVEKIDSFKRMLYLFTIPRNRRACLVAFLVMTSQQLCGINVLAYYSSIVFGNAASTNKIDLLSFGFGASNFVFTLLAFVLIDSKGRRFTLLTSFFFMTFTLLGASFCFNIEPEGSRVAAVVVTFILLYTASYSIGAGPVPFTLSAEIFPLAFREVGMSFSVMVNFLGLGLLVLFVPRITRSWSPTENERVGQRNVLLLFTYVGPPTTE</sequence>
<name>Q5BAQ8_EMENI</name>
<gene>
    <name evidence="7" type="ORF">ANIA_02372</name>
</gene>
<evidence type="ECO:0000256" key="6">
    <source>
        <dbReference type="SAM" id="Phobius"/>
    </source>
</evidence>
<evidence type="ECO:0000256" key="3">
    <source>
        <dbReference type="ARBA" id="ARBA00022692"/>
    </source>
</evidence>
<dbReference type="GO" id="GO:0055085">
    <property type="term" value="P:transmembrane transport"/>
    <property type="evidence" value="ECO:0000318"/>
    <property type="project" value="GO_Central"/>
</dbReference>
<keyword evidence="3 6" id="KW-0812">Transmembrane</keyword>
<evidence type="ECO:0000256" key="2">
    <source>
        <dbReference type="ARBA" id="ARBA00022448"/>
    </source>
</evidence>
<accession>C8VNM9</accession>
<dbReference type="RefSeq" id="XP_659976.1">
    <property type="nucleotide sequence ID" value="XM_654884.1"/>
</dbReference>
<dbReference type="Pfam" id="PF00083">
    <property type="entry name" value="Sugar_tr"/>
    <property type="match status" value="1"/>
</dbReference>
<dbReference type="GO" id="GO:0016020">
    <property type="term" value="C:membrane"/>
    <property type="evidence" value="ECO:0000318"/>
    <property type="project" value="GO_Central"/>
</dbReference>
<dbReference type="HOGENOM" id="CLU_001265_43_5_1"/>
<protein>
    <recommendedName>
        <fullName evidence="9">Major facilitator superfamily (MFS) profile domain-containing protein</fullName>
    </recommendedName>
</protein>
<dbReference type="AlphaFoldDB" id="Q5BAQ8"/>
<evidence type="ECO:0008006" key="9">
    <source>
        <dbReference type="Google" id="ProtNLM"/>
    </source>
</evidence>
<dbReference type="OrthoDB" id="6339427at2759"/>
<feature type="transmembrane region" description="Helical" evidence="6">
    <location>
        <begin position="403"/>
        <end position="426"/>
    </location>
</feature>
<dbReference type="eggNOG" id="KOG0254">
    <property type="taxonomic scope" value="Eukaryota"/>
</dbReference>
<evidence type="ECO:0000256" key="5">
    <source>
        <dbReference type="ARBA" id="ARBA00023136"/>
    </source>
</evidence>
<dbReference type="InterPro" id="IPR005828">
    <property type="entry name" value="MFS_sugar_transport-like"/>
</dbReference>
<accession>Q5BAQ8</accession>
<dbReference type="PANTHER" id="PTHR48020:SF40">
    <property type="entry name" value="MAJOR FACILITATOR SUPERFAMILY (MFS) PROFILE DOMAIN-CONTAINING PROTEIN"/>
    <property type="match status" value="1"/>
</dbReference>
<keyword evidence="4 6" id="KW-1133">Transmembrane helix</keyword>
<evidence type="ECO:0000256" key="1">
    <source>
        <dbReference type="ARBA" id="ARBA00004370"/>
    </source>
</evidence>
<reference evidence="8" key="1">
    <citation type="journal article" date="2005" name="Nature">
        <title>Sequencing of Aspergillus nidulans and comparative analysis with A. fumigatus and A. oryzae.</title>
        <authorList>
            <person name="Galagan J.E."/>
            <person name="Calvo S.E."/>
            <person name="Cuomo C."/>
            <person name="Ma L.J."/>
            <person name="Wortman J.R."/>
            <person name="Batzoglou S."/>
            <person name="Lee S.I."/>
            <person name="Basturkmen M."/>
            <person name="Spevak C.C."/>
            <person name="Clutterbuck J."/>
            <person name="Kapitonov V."/>
            <person name="Jurka J."/>
            <person name="Scazzocchio C."/>
            <person name="Farman M."/>
            <person name="Butler J."/>
            <person name="Purcell S."/>
            <person name="Harris S."/>
            <person name="Braus G.H."/>
            <person name="Draht O."/>
            <person name="Busch S."/>
            <person name="D'Enfert C."/>
            <person name="Bouchier C."/>
            <person name="Goldman G.H."/>
            <person name="Bell-Pedersen D."/>
            <person name="Griffiths-Jones S."/>
            <person name="Doonan J.H."/>
            <person name="Yu J."/>
            <person name="Vienken K."/>
            <person name="Pain A."/>
            <person name="Freitag M."/>
            <person name="Selker E.U."/>
            <person name="Archer D.B."/>
            <person name="Penalva M.A."/>
            <person name="Oakley B.R."/>
            <person name="Momany M."/>
            <person name="Tanaka T."/>
            <person name="Kumagai T."/>
            <person name="Asai K."/>
            <person name="Machida M."/>
            <person name="Nierman W.C."/>
            <person name="Denning D.W."/>
            <person name="Caddick M."/>
            <person name="Hynes M."/>
            <person name="Paoletti M."/>
            <person name="Fischer R."/>
            <person name="Miller B."/>
            <person name="Dyer P."/>
            <person name="Sachs M.S."/>
            <person name="Osmani S.A."/>
            <person name="Birren B.W."/>
        </authorList>
    </citation>
    <scope>NUCLEOTIDE SEQUENCE [LARGE SCALE GENOMIC DNA]</scope>
    <source>
        <strain evidence="8">FGSC A4 / ATCC 38163 / CBS 112.46 / NRRL 194 / M139</strain>
    </source>
</reference>
<evidence type="ECO:0000313" key="8">
    <source>
        <dbReference type="Proteomes" id="UP000000560"/>
    </source>
</evidence>
<dbReference type="EMBL" id="BN001307">
    <property type="protein sequence ID" value="CBF86713.1"/>
    <property type="molecule type" value="Genomic_DNA"/>
</dbReference>
<keyword evidence="5 6" id="KW-0472">Membrane</keyword>
<proteinExistence type="predicted"/>
<dbReference type="Gene3D" id="1.20.1250.20">
    <property type="entry name" value="MFS general substrate transporter like domains"/>
    <property type="match status" value="1"/>
</dbReference>